<reference evidence="1" key="1">
    <citation type="submission" date="2016-02" db="EMBL/GenBank/DDBJ databases">
        <title>WGS assembly of Manihot esculenta.</title>
        <authorList>
            <person name="Bredeson J.V."/>
            <person name="Prochnik S.E."/>
            <person name="Lyons J.B."/>
            <person name="Schmutz J."/>
            <person name="Grimwood J."/>
            <person name="Vrebalov J."/>
            <person name="Bart R.S."/>
            <person name="Amuge T."/>
            <person name="Ferguson M.E."/>
            <person name="Green R."/>
            <person name="Putnam N."/>
            <person name="Stites J."/>
            <person name="Rounsley S."/>
            <person name="Rokhsar D.S."/>
        </authorList>
    </citation>
    <scope>NUCLEOTIDE SEQUENCE [LARGE SCALE GENOMIC DNA]</scope>
    <source>
        <tissue evidence="1">Leaf</tissue>
    </source>
</reference>
<organism evidence="1">
    <name type="scientific">Manihot esculenta</name>
    <name type="common">Cassava</name>
    <name type="synonym">Jatropha manihot</name>
    <dbReference type="NCBI Taxonomy" id="3983"/>
    <lineage>
        <taxon>Eukaryota</taxon>
        <taxon>Viridiplantae</taxon>
        <taxon>Streptophyta</taxon>
        <taxon>Embryophyta</taxon>
        <taxon>Tracheophyta</taxon>
        <taxon>Spermatophyta</taxon>
        <taxon>Magnoliopsida</taxon>
        <taxon>eudicotyledons</taxon>
        <taxon>Gunneridae</taxon>
        <taxon>Pentapetalae</taxon>
        <taxon>rosids</taxon>
        <taxon>fabids</taxon>
        <taxon>Malpighiales</taxon>
        <taxon>Euphorbiaceae</taxon>
        <taxon>Crotonoideae</taxon>
        <taxon>Manihoteae</taxon>
        <taxon>Manihot</taxon>
    </lineage>
</organism>
<dbReference type="EMBL" id="CM004393">
    <property type="protein sequence ID" value="OAY45341.1"/>
    <property type="molecule type" value="Genomic_DNA"/>
</dbReference>
<gene>
    <name evidence="1" type="ORF">MANES_07G052500</name>
</gene>
<protein>
    <submittedName>
        <fullName evidence="1">Uncharacterized protein</fullName>
    </submittedName>
</protein>
<sequence length="38" mass="4319">MMGELHSRILETERSLIELLANFCNLGLSEIDRVVCRG</sequence>
<proteinExistence type="predicted"/>
<name>A0A2C9VIS3_MANES</name>
<accession>A0A2C9VIS3</accession>
<evidence type="ECO:0000313" key="1">
    <source>
        <dbReference type="EMBL" id="OAY45341.1"/>
    </source>
</evidence>
<dbReference type="AlphaFoldDB" id="A0A2C9VIS3"/>